<gene>
    <name evidence="3" type="ORF">Pan241w_01330</name>
</gene>
<feature type="domain" description="DUF1559" evidence="2">
    <location>
        <begin position="317"/>
        <end position="352"/>
    </location>
</feature>
<feature type="transmembrane region" description="Helical" evidence="1">
    <location>
        <begin position="72"/>
        <end position="93"/>
    </location>
</feature>
<keyword evidence="1" id="KW-0472">Membrane</keyword>
<name>A0A517R865_9PLAN</name>
<dbReference type="PANTHER" id="PTHR30093:SF2">
    <property type="entry name" value="TYPE II SECRETION SYSTEM PROTEIN H"/>
    <property type="match status" value="1"/>
</dbReference>
<feature type="transmembrane region" description="Helical" evidence="1">
    <location>
        <begin position="17"/>
        <end position="37"/>
    </location>
</feature>
<dbReference type="AlphaFoldDB" id="A0A517R865"/>
<evidence type="ECO:0000259" key="2">
    <source>
        <dbReference type="Pfam" id="PF07596"/>
    </source>
</evidence>
<dbReference type="Pfam" id="PF07596">
    <property type="entry name" value="SBP_bac_10"/>
    <property type="match status" value="2"/>
</dbReference>
<organism evidence="3 4">
    <name type="scientific">Gimesia alba</name>
    <dbReference type="NCBI Taxonomy" id="2527973"/>
    <lineage>
        <taxon>Bacteria</taxon>
        <taxon>Pseudomonadati</taxon>
        <taxon>Planctomycetota</taxon>
        <taxon>Planctomycetia</taxon>
        <taxon>Planctomycetales</taxon>
        <taxon>Planctomycetaceae</taxon>
        <taxon>Gimesia</taxon>
    </lineage>
</organism>
<proteinExistence type="predicted"/>
<dbReference type="KEGG" id="gaz:Pan241w_01330"/>
<accession>A0A517R865</accession>
<keyword evidence="1" id="KW-1133">Transmembrane helix</keyword>
<dbReference type="NCBIfam" id="TIGR04294">
    <property type="entry name" value="pre_pil_HX9DG"/>
    <property type="match status" value="1"/>
</dbReference>
<dbReference type="PANTHER" id="PTHR30093">
    <property type="entry name" value="GENERAL SECRETION PATHWAY PROTEIN G"/>
    <property type="match status" value="1"/>
</dbReference>
<feature type="transmembrane region" description="Helical" evidence="1">
    <location>
        <begin position="43"/>
        <end position="60"/>
    </location>
</feature>
<dbReference type="EMBL" id="CP036269">
    <property type="protein sequence ID" value="QDT40080.1"/>
    <property type="molecule type" value="Genomic_DNA"/>
</dbReference>
<dbReference type="RefSeq" id="WP_145209433.1">
    <property type="nucleotide sequence ID" value="NZ_CP036269.1"/>
</dbReference>
<evidence type="ECO:0000313" key="4">
    <source>
        <dbReference type="Proteomes" id="UP000317171"/>
    </source>
</evidence>
<sequence length="369" mass="40989">MESEPVESSTKKNGVKIFLVSGSVLVLFICGAAFVLFLACMGAVFPLEILISTFAGWFLFLKRVIPQMTVSVPGLLSALVLSAIMVVVIQFMGRYFIRQFHKQNQASVPEQWRFRWTCAVLVLLVFSFAGGFAVVGVAYQSTWLMTSDKNLIQMSGWAMRRSTSKNNLKQIGLAMHHYHETHSRLPFGGTFDQTGRPQHSWATRLLPYLDQEPLYNQIDFNQPWTAEANRSVFETDLYFFENPGIEYAVANGKRDAESDQGYQPAHYAANSHVLNVNSGLSFKEIKDGTSYTLLAGEVKSGIKAWGDPTNFRDPMLGINQSPRGFGSPYQGGAHFLLGDGSVRFVTDKIDPQILKTLATPNGGESLGEF</sequence>
<keyword evidence="1" id="KW-0812">Transmembrane</keyword>
<dbReference type="OrthoDB" id="285651at2"/>
<feature type="transmembrane region" description="Helical" evidence="1">
    <location>
        <begin position="113"/>
        <end position="139"/>
    </location>
</feature>
<evidence type="ECO:0000256" key="1">
    <source>
        <dbReference type="SAM" id="Phobius"/>
    </source>
</evidence>
<dbReference type="Proteomes" id="UP000317171">
    <property type="component" value="Chromosome"/>
</dbReference>
<reference evidence="3 4" key="1">
    <citation type="submission" date="2019-02" db="EMBL/GenBank/DDBJ databases">
        <title>Deep-cultivation of Planctomycetes and their phenomic and genomic characterization uncovers novel biology.</title>
        <authorList>
            <person name="Wiegand S."/>
            <person name="Jogler M."/>
            <person name="Boedeker C."/>
            <person name="Pinto D."/>
            <person name="Vollmers J."/>
            <person name="Rivas-Marin E."/>
            <person name="Kohn T."/>
            <person name="Peeters S.H."/>
            <person name="Heuer A."/>
            <person name="Rast P."/>
            <person name="Oberbeckmann S."/>
            <person name="Bunk B."/>
            <person name="Jeske O."/>
            <person name="Meyerdierks A."/>
            <person name="Storesund J.E."/>
            <person name="Kallscheuer N."/>
            <person name="Luecker S."/>
            <person name="Lage O.M."/>
            <person name="Pohl T."/>
            <person name="Merkel B.J."/>
            <person name="Hornburger P."/>
            <person name="Mueller R.-W."/>
            <person name="Bruemmer F."/>
            <person name="Labrenz M."/>
            <person name="Spormann A.M."/>
            <person name="Op den Camp H."/>
            <person name="Overmann J."/>
            <person name="Amann R."/>
            <person name="Jetten M.S.M."/>
            <person name="Mascher T."/>
            <person name="Medema M.H."/>
            <person name="Devos D.P."/>
            <person name="Kaster A.-K."/>
            <person name="Ovreas L."/>
            <person name="Rohde M."/>
            <person name="Galperin M.Y."/>
            <person name="Jogler C."/>
        </authorList>
    </citation>
    <scope>NUCLEOTIDE SEQUENCE [LARGE SCALE GENOMIC DNA]</scope>
    <source>
        <strain evidence="3 4">Pan241w</strain>
    </source>
</reference>
<keyword evidence="4" id="KW-1185">Reference proteome</keyword>
<protein>
    <recommendedName>
        <fullName evidence="2">DUF1559 domain-containing protein</fullName>
    </recommendedName>
</protein>
<feature type="domain" description="DUF1559" evidence="2">
    <location>
        <begin position="158"/>
        <end position="300"/>
    </location>
</feature>
<dbReference type="InterPro" id="IPR011453">
    <property type="entry name" value="DUF1559"/>
</dbReference>
<dbReference type="InterPro" id="IPR027558">
    <property type="entry name" value="Pre_pil_HX9DG_C"/>
</dbReference>
<evidence type="ECO:0000313" key="3">
    <source>
        <dbReference type="EMBL" id="QDT40080.1"/>
    </source>
</evidence>